<keyword evidence="5" id="KW-1185">Reference proteome</keyword>
<evidence type="ECO:0000313" key="5">
    <source>
        <dbReference type="Proteomes" id="UP001230908"/>
    </source>
</evidence>
<gene>
    <name evidence="4" type="ORF">RB614_42435</name>
</gene>
<dbReference type="EC" id="2.3.1.-" evidence="4"/>
<accession>A0ABU0ZYY0</accession>
<dbReference type="InterPro" id="IPR050832">
    <property type="entry name" value="Bact_Acetyltransf"/>
</dbReference>
<evidence type="ECO:0000256" key="2">
    <source>
        <dbReference type="ARBA" id="ARBA00023315"/>
    </source>
</evidence>
<dbReference type="PANTHER" id="PTHR43877:SF2">
    <property type="entry name" value="AMINOALKYLPHOSPHONATE N-ACETYLTRANSFERASE-RELATED"/>
    <property type="match status" value="1"/>
</dbReference>
<name>A0ABU0ZYY0_9ACTN</name>
<evidence type="ECO:0000259" key="3">
    <source>
        <dbReference type="PROSITE" id="PS51186"/>
    </source>
</evidence>
<feature type="domain" description="N-acetyltransferase" evidence="3">
    <location>
        <begin position="1"/>
        <end position="146"/>
    </location>
</feature>
<organism evidence="4 5">
    <name type="scientific">Phytohabitans maris</name>
    <dbReference type="NCBI Taxonomy" id="3071409"/>
    <lineage>
        <taxon>Bacteria</taxon>
        <taxon>Bacillati</taxon>
        <taxon>Actinomycetota</taxon>
        <taxon>Actinomycetes</taxon>
        <taxon>Micromonosporales</taxon>
        <taxon>Micromonosporaceae</taxon>
    </lineage>
</organism>
<dbReference type="Gene3D" id="3.40.630.30">
    <property type="match status" value="1"/>
</dbReference>
<keyword evidence="2 4" id="KW-0012">Acyltransferase</keyword>
<dbReference type="GO" id="GO:0016746">
    <property type="term" value="F:acyltransferase activity"/>
    <property type="evidence" value="ECO:0007669"/>
    <property type="project" value="UniProtKB-KW"/>
</dbReference>
<evidence type="ECO:0000313" key="4">
    <source>
        <dbReference type="EMBL" id="MDQ7911167.1"/>
    </source>
</evidence>
<dbReference type="EMBL" id="JAVHUY010000072">
    <property type="protein sequence ID" value="MDQ7911167.1"/>
    <property type="molecule type" value="Genomic_DNA"/>
</dbReference>
<dbReference type="Proteomes" id="UP001230908">
    <property type="component" value="Unassembled WGS sequence"/>
</dbReference>
<dbReference type="PROSITE" id="PS51186">
    <property type="entry name" value="GNAT"/>
    <property type="match status" value="1"/>
</dbReference>
<keyword evidence="1 4" id="KW-0808">Transferase</keyword>
<dbReference type="PANTHER" id="PTHR43877">
    <property type="entry name" value="AMINOALKYLPHOSPHONATE N-ACETYLTRANSFERASE-RELATED-RELATED"/>
    <property type="match status" value="1"/>
</dbReference>
<reference evidence="4 5" key="1">
    <citation type="submission" date="2023-08" db="EMBL/GenBank/DDBJ databases">
        <title>Phytohabitans sansha sp. nov., isolated from marine sediment.</title>
        <authorList>
            <person name="Zhao Y."/>
            <person name="Yi K."/>
        </authorList>
    </citation>
    <scope>NUCLEOTIDE SEQUENCE [LARGE SCALE GENOMIC DNA]</scope>
    <source>
        <strain evidence="4 5">ZYX-F-186</strain>
    </source>
</reference>
<sequence length="147" mass="15535">MLEEGGAVVAAGGIATTEEPRPATPASAILSAPLHMDPVRAALTIAGAVRGVLTIASPPAGDEVLLHSVVVAQTRRGRGLGRLLMDHLENEGRRRGKTRGVLQVISANTTARTFYRSLGYAERAHPVGPIARRFGYPSVMMHKPLTP</sequence>
<dbReference type="InterPro" id="IPR000182">
    <property type="entry name" value="GNAT_dom"/>
</dbReference>
<dbReference type="InterPro" id="IPR016181">
    <property type="entry name" value="Acyl_CoA_acyltransferase"/>
</dbReference>
<comment type="caution">
    <text evidence="4">The sequence shown here is derived from an EMBL/GenBank/DDBJ whole genome shotgun (WGS) entry which is preliminary data.</text>
</comment>
<dbReference type="SUPFAM" id="SSF55729">
    <property type="entry name" value="Acyl-CoA N-acyltransferases (Nat)"/>
    <property type="match status" value="1"/>
</dbReference>
<dbReference type="RefSeq" id="WP_308718390.1">
    <property type="nucleotide sequence ID" value="NZ_JAVHUY010000072.1"/>
</dbReference>
<dbReference type="Pfam" id="PF00583">
    <property type="entry name" value="Acetyltransf_1"/>
    <property type="match status" value="1"/>
</dbReference>
<proteinExistence type="predicted"/>
<evidence type="ECO:0000256" key="1">
    <source>
        <dbReference type="ARBA" id="ARBA00022679"/>
    </source>
</evidence>
<protein>
    <submittedName>
        <fullName evidence="4">GNAT family N-acetyltransferase</fullName>
        <ecNumber evidence="4">2.3.1.-</ecNumber>
    </submittedName>
</protein>